<gene>
    <name evidence="4" type="ORF">CP880_11145</name>
</gene>
<evidence type="ECO:0000313" key="4">
    <source>
        <dbReference type="EMBL" id="REB68114.1"/>
    </source>
</evidence>
<evidence type="ECO:0000256" key="2">
    <source>
        <dbReference type="SAM" id="SignalP"/>
    </source>
</evidence>
<dbReference type="PANTHER" id="PTHR35936">
    <property type="entry name" value="MEMBRANE-BOUND LYTIC MUREIN TRANSGLYCOSYLASE F"/>
    <property type="match status" value="1"/>
</dbReference>
<dbReference type="InterPro" id="IPR001638">
    <property type="entry name" value="Solute-binding_3/MltF_N"/>
</dbReference>
<dbReference type="Gene3D" id="3.40.190.10">
    <property type="entry name" value="Periplasmic binding protein-like II"/>
    <property type="match status" value="2"/>
</dbReference>
<feature type="signal peptide" evidence="2">
    <location>
        <begin position="1"/>
        <end position="25"/>
    </location>
</feature>
<reference evidence="4 5" key="1">
    <citation type="submission" date="2017-09" db="EMBL/GenBank/DDBJ databases">
        <authorList>
            <person name="Bumgarner R.E."/>
        </authorList>
    </citation>
    <scope>NUCLEOTIDE SEQUENCE [LARGE SCALE GENOMIC DNA]</scope>
    <source>
        <strain evidence="4 5">T34998</strain>
    </source>
</reference>
<accession>A0ABX9I757</accession>
<evidence type="ECO:0000259" key="3">
    <source>
        <dbReference type="SMART" id="SM00062"/>
    </source>
</evidence>
<proteinExistence type="predicted"/>
<evidence type="ECO:0000313" key="5">
    <source>
        <dbReference type="Proteomes" id="UP000256324"/>
    </source>
</evidence>
<dbReference type="EMBL" id="PCZS01000005">
    <property type="protein sequence ID" value="REB68114.1"/>
    <property type="molecule type" value="Genomic_DNA"/>
</dbReference>
<dbReference type="RefSeq" id="WP_108773625.1">
    <property type="nucleotide sequence ID" value="NZ_OPYJ01000026.1"/>
</dbReference>
<keyword evidence="1 2" id="KW-0732">Signal</keyword>
<name>A0ABX9I757_9ACTN</name>
<organism evidence="4 5">
    <name type="scientific">Cutibacterium namnetense</name>
    <dbReference type="NCBI Taxonomy" id="1574624"/>
    <lineage>
        <taxon>Bacteria</taxon>
        <taxon>Bacillati</taxon>
        <taxon>Actinomycetota</taxon>
        <taxon>Actinomycetes</taxon>
        <taxon>Propionibacteriales</taxon>
        <taxon>Propionibacteriaceae</taxon>
        <taxon>Cutibacterium</taxon>
    </lineage>
</organism>
<dbReference type="SMART" id="SM00062">
    <property type="entry name" value="PBPb"/>
    <property type="match status" value="1"/>
</dbReference>
<dbReference type="CDD" id="cd01004">
    <property type="entry name" value="PBP2_MidA_like"/>
    <property type="match status" value="1"/>
</dbReference>
<feature type="chain" id="PRO_5046248728" evidence="2">
    <location>
        <begin position="26"/>
        <end position="308"/>
    </location>
</feature>
<comment type="caution">
    <text evidence="4">The sequence shown here is derived from an EMBL/GenBank/DDBJ whole genome shotgun (WGS) entry which is preliminary data.</text>
</comment>
<evidence type="ECO:0000256" key="1">
    <source>
        <dbReference type="ARBA" id="ARBA00022729"/>
    </source>
</evidence>
<dbReference type="Pfam" id="PF00497">
    <property type="entry name" value="SBP_bac_3"/>
    <property type="match status" value="1"/>
</dbReference>
<feature type="domain" description="Solute-binding protein family 3/N-terminal" evidence="3">
    <location>
        <begin position="70"/>
        <end position="296"/>
    </location>
</feature>
<dbReference type="Proteomes" id="UP000256324">
    <property type="component" value="Unassembled WGS sequence"/>
</dbReference>
<dbReference type="PROSITE" id="PS51257">
    <property type="entry name" value="PROKAR_LIPOPROTEIN"/>
    <property type="match status" value="1"/>
</dbReference>
<protein>
    <submittedName>
        <fullName evidence="4">ABC transporter substrate-binding protein</fullName>
    </submittedName>
</protein>
<sequence>MKTLHHATGAALTAIALALSGCTYASEESASPEGNSSDTEPSSNAEIIESIKKDPSIAAMVPDDIKKSGTLRNGVAANYAPAEFIDTDGSTVIGYDIDYITAVGKLMGLKVTTTNAAFPSLIPALGSKYDVSVSAFTITLEREKQVTMASYFKAGFSMAVPKGNPKKISPDDLCGHTVAVQTGTAQETAAQHKSKQCVKAGRKPIDLLSYASQSDATTNVTGGKADVLYADSVITGYAIKQTSKLEALGGITDAAKFGVVTAKNDGGLSKAIQVATQKLIDDGTMKKLLAAWGTQDGLIKTSQVNPKS</sequence>
<dbReference type="SUPFAM" id="SSF53850">
    <property type="entry name" value="Periplasmic binding protein-like II"/>
    <property type="match status" value="1"/>
</dbReference>
<dbReference type="PANTHER" id="PTHR35936:SF17">
    <property type="entry name" value="ARGININE-BINDING EXTRACELLULAR PROTEIN ARTP"/>
    <property type="match status" value="1"/>
</dbReference>
<keyword evidence="5" id="KW-1185">Reference proteome</keyword>